<feature type="domain" description="N-acetyltransferase" evidence="1">
    <location>
        <begin position="113"/>
        <end position="255"/>
    </location>
</feature>
<dbReference type="GO" id="GO:0016747">
    <property type="term" value="F:acyltransferase activity, transferring groups other than amino-acyl groups"/>
    <property type="evidence" value="ECO:0007669"/>
    <property type="project" value="InterPro"/>
</dbReference>
<dbReference type="Gene3D" id="3.40.630.30">
    <property type="match status" value="1"/>
</dbReference>
<dbReference type="Proteomes" id="UP000190814">
    <property type="component" value="Unassembled WGS sequence"/>
</dbReference>
<accession>A0A1T4V7R6</accession>
<sequence length="255" mass="29224">MTNEEMIKISMKQSAEDIGCKIEDFLNDKNVYVPFKLGANAKKYYKLPIGCNFISYGSNVVAASAEDFYDITNEYINKFLFYHCFETPNIYWLNERLESKGYKVCFMAEYFLPDVNKLKELHCDYELRVLEKEEFSDLYKSEWSNALCSDRKELDVLCVGAYDGDKLIGLAGCSADADDMWQIGVDVLLEYRKRGIACALTSKLAMEILKRGKVPFYCCAWSNIRSAKNAIKSGFVPAWAEMTVKPIDVINEMNK</sequence>
<proteinExistence type="predicted"/>
<evidence type="ECO:0000313" key="3">
    <source>
        <dbReference type="Proteomes" id="UP000190814"/>
    </source>
</evidence>
<dbReference type="InterPro" id="IPR027365">
    <property type="entry name" value="GNAT_acetyltra_YdfB-like"/>
</dbReference>
<evidence type="ECO:0000259" key="1">
    <source>
        <dbReference type="PROSITE" id="PS51186"/>
    </source>
</evidence>
<dbReference type="RefSeq" id="WP_078765222.1">
    <property type="nucleotide sequence ID" value="NZ_FUXZ01000003.1"/>
</dbReference>
<dbReference type="OrthoDB" id="1689703at2"/>
<dbReference type="PROSITE" id="PS51186">
    <property type="entry name" value="GNAT"/>
    <property type="match status" value="1"/>
</dbReference>
<reference evidence="2 3" key="1">
    <citation type="submission" date="2017-02" db="EMBL/GenBank/DDBJ databases">
        <authorList>
            <person name="Peterson S.W."/>
        </authorList>
    </citation>
    <scope>NUCLEOTIDE SEQUENCE [LARGE SCALE GENOMIC DNA]</scope>
    <source>
        <strain evidence="2 3">ATCC 35992</strain>
    </source>
</reference>
<gene>
    <name evidence="2" type="ORF">SAMN02745111_00328</name>
</gene>
<keyword evidence="3" id="KW-1185">Reference proteome</keyword>
<protein>
    <recommendedName>
        <fullName evidence="1">N-acetyltransferase domain-containing protein</fullName>
    </recommendedName>
</protein>
<dbReference type="EMBL" id="FUXZ01000003">
    <property type="protein sequence ID" value="SKA60989.1"/>
    <property type="molecule type" value="Genomic_DNA"/>
</dbReference>
<dbReference type="AlphaFoldDB" id="A0A1T4V7R6"/>
<dbReference type="SUPFAM" id="SSF55729">
    <property type="entry name" value="Acyl-CoA N-acyltransferases (Nat)"/>
    <property type="match status" value="1"/>
</dbReference>
<dbReference type="STRING" id="39495.SAMN02745111_00328"/>
<dbReference type="InterPro" id="IPR000182">
    <property type="entry name" value="GNAT_dom"/>
</dbReference>
<organism evidence="2 3">
    <name type="scientific">Eubacterium uniforme</name>
    <dbReference type="NCBI Taxonomy" id="39495"/>
    <lineage>
        <taxon>Bacteria</taxon>
        <taxon>Bacillati</taxon>
        <taxon>Bacillota</taxon>
        <taxon>Clostridia</taxon>
        <taxon>Eubacteriales</taxon>
        <taxon>Eubacteriaceae</taxon>
        <taxon>Eubacterium</taxon>
    </lineage>
</organism>
<dbReference type="Pfam" id="PF12746">
    <property type="entry name" value="GNAT_acetyltran"/>
    <property type="match status" value="1"/>
</dbReference>
<dbReference type="InterPro" id="IPR016181">
    <property type="entry name" value="Acyl_CoA_acyltransferase"/>
</dbReference>
<evidence type="ECO:0000313" key="2">
    <source>
        <dbReference type="EMBL" id="SKA60989.1"/>
    </source>
</evidence>
<name>A0A1T4V7R6_9FIRM</name>